<organism evidence="2 3">
    <name type="scientific">Bacteroides pyogenes F0041</name>
    <dbReference type="NCBI Taxonomy" id="1321819"/>
    <lineage>
        <taxon>Bacteria</taxon>
        <taxon>Pseudomonadati</taxon>
        <taxon>Bacteroidota</taxon>
        <taxon>Bacteroidia</taxon>
        <taxon>Bacteroidales</taxon>
        <taxon>Bacteroidaceae</taxon>
        <taxon>Bacteroides</taxon>
    </lineage>
</organism>
<dbReference type="EMBL" id="AWSV01000161">
    <property type="protein sequence ID" value="ERI81484.1"/>
    <property type="molecule type" value="Genomic_DNA"/>
</dbReference>
<feature type="transmembrane region" description="Helical" evidence="1">
    <location>
        <begin position="12"/>
        <end position="36"/>
    </location>
</feature>
<reference evidence="2 3" key="1">
    <citation type="submission" date="2013-08" db="EMBL/GenBank/DDBJ databases">
        <authorList>
            <person name="Weinstock G."/>
            <person name="Sodergren E."/>
            <person name="Wylie T."/>
            <person name="Fulton L."/>
            <person name="Fulton R."/>
            <person name="Fronick C."/>
            <person name="O'Laughlin M."/>
            <person name="Godfrey J."/>
            <person name="Miner T."/>
            <person name="Herter B."/>
            <person name="Appelbaum E."/>
            <person name="Cordes M."/>
            <person name="Lek S."/>
            <person name="Wollam A."/>
            <person name="Pepin K.H."/>
            <person name="Palsikar V.B."/>
            <person name="Mitreva M."/>
            <person name="Wilson R.K."/>
        </authorList>
    </citation>
    <scope>NUCLEOTIDE SEQUENCE [LARGE SCALE GENOMIC DNA]</scope>
    <source>
        <strain evidence="2 3">F0041</strain>
    </source>
</reference>
<keyword evidence="1" id="KW-0812">Transmembrane</keyword>
<evidence type="ECO:0000313" key="2">
    <source>
        <dbReference type="EMBL" id="ERI81484.1"/>
    </source>
</evidence>
<name>U2BTH1_9BACE</name>
<protein>
    <submittedName>
        <fullName evidence="2">Uncharacterized protein</fullName>
    </submittedName>
</protein>
<dbReference type="HOGENOM" id="CLU_3265946_0_0_10"/>
<dbReference type="AlphaFoldDB" id="U2BTH1"/>
<sequence length="41" mass="4864">MYFRYHKCMFSFCIIIAFLALISILKFLCLCIQIIANFVDP</sequence>
<accession>U2BTH1</accession>
<comment type="caution">
    <text evidence="2">The sequence shown here is derived from an EMBL/GenBank/DDBJ whole genome shotgun (WGS) entry which is preliminary data.</text>
</comment>
<keyword evidence="1" id="KW-1133">Transmembrane helix</keyword>
<proteinExistence type="predicted"/>
<dbReference type="Proteomes" id="UP000016496">
    <property type="component" value="Unassembled WGS sequence"/>
</dbReference>
<keyword evidence="1" id="KW-0472">Membrane</keyword>
<evidence type="ECO:0000256" key="1">
    <source>
        <dbReference type="SAM" id="Phobius"/>
    </source>
</evidence>
<evidence type="ECO:0000313" key="3">
    <source>
        <dbReference type="Proteomes" id="UP000016496"/>
    </source>
</evidence>
<gene>
    <name evidence="2" type="ORF">HMPREF1981_03157</name>
</gene>